<gene>
    <name evidence="1" type="ORF">RWE15_11425</name>
</gene>
<evidence type="ECO:0008006" key="3">
    <source>
        <dbReference type="Google" id="ProtNLM"/>
    </source>
</evidence>
<organism evidence="1 2">
    <name type="scientific">Tigheibacillus halophilus</name>
    <dbReference type="NCBI Taxonomy" id="361280"/>
    <lineage>
        <taxon>Bacteria</taxon>
        <taxon>Bacillati</taxon>
        <taxon>Bacillota</taxon>
        <taxon>Bacilli</taxon>
        <taxon>Bacillales</taxon>
        <taxon>Bacillaceae</taxon>
        <taxon>Tigheibacillus</taxon>
    </lineage>
</organism>
<dbReference type="SUPFAM" id="SSF52309">
    <property type="entry name" value="N-(deoxy)ribosyltransferase-like"/>
    <property type="match status" value="1"/>
</dbReference>
<protein>
    <recommendedName>
        <fullName evidence="3">Nucleoside 2-deoxyribosyltransferase</fullName>
    </recommendedName>
</protein>
<keyword evidence="2" id="KW-1185">Reference proteome</keyword>
<sequence>MEADFIVVILPGGKGTHIELGIALGLEKRIFLYSPNEEVNNFETISTFYHLTEVEKCFGTLDELLEKVTTTNVY</sequence>
<evidence type="ECO:0000313" key="1">
    <source>
        <dbReference type="EMBL" id="MDY0394932.1"/>
    </source>
</evidence>
<proteinExistence type="predicted"/>
<name>A0ABU5C6H4_9BACI</name>
<dbReference type="EMBL" id="JAWDIP010000003">
    <property type="protein sequence ID" value="MDY0394932.1"/>
    <property type="molecule type" value="Genomic_DNA"/>
</dbReference>
<dbReference type="Gene3D" id="3.40.50.450">
    <property type="match status" value="1"/>
</dbReference>
<dbReference type="RefSeq" id="WP_390355487.1">
    <property type="nucleotide sequence ID" value="NZ_JBHUIZ010000008.1"/>
</dbReference>
<evidence type="ECO:0000313" key="2">
    <source>
        <dbReference type="Proteomes" id="UP001281447"/>
    </source>
</evidence>
<accession>A0ABU5C6H4</accession>
<dbReference type="Proteomes" id="UP001281447">
    <property type="component" value="Unassembled WGS sequence"/>
</dbReference>
<comment type="caution">
    <text evidence="1">The sequence shown here is derived from an EMBL/GenBank/DDBJ whole genome shotgun (WGS) entry which is preliminary data.</text>
</comment>
<reference evidence="1 2" key="1">
    <citation type="submission" date="2023-10" db="EMBL/GenBank/DDBJ databases">
        <title>Virgibacillus halophilus 5B73C genome.</title>
        <authorList>
            <person name="Miliotis G."/>
            <person name="Sengupta P."/>
            <person name="Hameed A."/>
            <person name="Chuvochina M."/>
            <person name="Mcdonagh F."/>
            <person name="Simpson A.C."/>
            <person name="Singh N.K."/>
            <person name="Rekha P.D."/>
            <person name="Raman K."/>
            <person name="Hugenholtz P."/>
            <person name="Venkateswaran K."/>
        </authorList>
    </citation>
    <scope>NUCLEOTIDE SEQUENCE [LARGE SCALE GENOMIC DNA]</scope>
    <source>
        <strain evidence="1 2">5B73C</strain>
    </source>
</reference>